<evidence type="ECO:0008006" key="4">
    <source>
        <dbReference type="Google" id="ProtNLM"/>
    </source>
</evidence>
<dbReference type="SUPFAM" id="SSF53448">
    <property type="entry name" value="Nucleotide-diphospho-sugar transferases"/>
    <property type="match status" value="1"/>
</dbReference>
<dbReference type="Gene3D" id="3.90.550.10">
    <property type="entry name" value="Spore Coat Polysaccharide Biosynthesis Protein SpsA, Chain A"/>
    <property type="match status" value="1"/>
</dbReference>
<evidence type="ECO:0000313" key="2">
    <source>
        <dbReference type="EMBL" id="GAA2190360.1"/>
    </source>
</evidence>
<comment type="caution">
    <text evidence="2">The sequence shown here is derived from an EMBL/GenBank/DDBJ whole genome shotgun (WGS) entry which is preliminary data.</text>
</comment>
<proteinExistence type="predicted"/>
<reference evidence="2 3" key="1">
    <citation type="journal article" date="2019" name="Int. J. Syst. Evol. Microbiol.">
        <title>The Global Catalogue of Microorganisms (GCM) 10K type strain sequencing project: providing services to taxonomists for standard genome sequencing and annotation.</title>
        <authorList>
            <consortium name="The Broad Institute Genomics Platform"/>
            <consortium name="The Broad Institute Genome Sequencing Center for Infectious Disease"/>
            <person name="Wu L."/>
            <person name="Ma J."/>
        </authorList>
    </citation>
    <scope>NUCLEOTIDE SEQUENCE [LARGE SCALE GENOMIC DNA]</scope>
    <source>
        <strain evidence="2 3">JCM 14919</strain>
    </source>
</reference>
<name>A0ABN3B9J6_9MICO</name>
<feature type="compositionally biased region" description="Basic and acidic residues" evidence="1">
    <location>
        <begin position="315"/>
        <end position="331"/>
    </location>
</feature>
<organism evidence="2 3">
    <name type="scientific">Leucobacter alluvii</name>
    <dbReference type="NCBI Taxonomy" id="340321"/>
    <lineage>
        <taxon>Bacteria</taxon>
        <taxon>Bacillati</taxon>
        <taxon>Actinomycetota</taxon>
        <taxon>Actinomycetes</taxon>
        <taxon>Micrococcales</taxon>
        <taxon>Microbacteriaceae</taxon>
        <taxon>Leucobacter</taxon>
    </lineage>
</organism>
<evidence type="ECO:0000313" key="3">
    <source>
        <dbReference type="Proteomes" id="UP001501084"/>
    </source>
</evidence>
<feature type="region of interest" description="Disordered" evidence="1">
    <location>
        <begin position="312"/>
        <end position="331"/>
    </location>
</feature>
<evidence type="ECO:0000256" key="1">
    <source>
        <dbReference type="SAM" id="MobiDB-lite"/>
    </source>
</evidence>
<dbReference type="Proteomes" id="UP001501084">
    <property type="component" value="Unassembled WGS sequence"/>
</dbReference>
<sequence length="331" mass="37100">MGDREAAEYVIPLRWRADDELAEMTSYLRQLAAWIDVTVVDGSDEERFSAHADAWRGIVRHLPVTGSGAGNGKVHGVLAGVAAARHERVILADDDVRYDRPALIAVISALGAADLVKPQNYFTPAPWHARWDTGRSLLNRALGEDYPGTYGLRRSTFTAMGGYDPEVLFENLELERTVRAHGGRVAHRPGIYVARRPPSARHFRSQRVRQAYDSWAQPARLLAEAAILPVVLWCLRKRARAIALLGALLLVAERGRRRSNGRRVFPRSAPWWAPLWMIERGVTIWIALALRLRGGVRYGDARLSRAAHSQAQLRRRAETGDRSRYAESARP</sequence>
<dbReference type="EMBL" id="BAAAOP010000012">
    <property type="protein sequence ID" value="GAA2190360.1"/>
    <property type="molecule type" value="Genomic_DNA"/>
</dbReference>
<accession>A0ABN3B9J6</accession>
<keyword evidence="3" id="KW-1185">Reference proteome</keyword>
<gene>
    <name evidence="2" type="ORF">GCM10009786_27330</name>
</gene>
<protein>
    <recommendedName>
        <fullName evidence="4">Glycosyltransferase 2-like domain-containing protein</fullName>
    </recommendedName>
</protein>
<dbReference type="InterPro" id="IPR029044">
    <property type="entry name" value="Nucleotide-diphossugar_trans"/>
</dbReference>